<dbReference type="RefSeq" id="WP_215709444.1">
    <property type="nucleotide sequence ID" value="NZ_CP072027.1"/>
</dbReference>
<keyword evidence="3" id="KW-1185">Reference proteome</keyword>
<name>A0ABT0RAF5_9BACT</name>
<evidence type="ECO:0000256" key="1">
    <source>
        <dbReference type="SAM" id="MobiDB-lite"/>
    </source>
</evidence>
<dbReference type="Proteomes" id="UP001202031">
    <property type="component" value="Unassembled WGS sequence"/>
</dbReference>
<accession>A0ABT0RAF5</accession>
<gene>
    <name evidence="2" type="ORF">M8N44_11445</name>
</gene>
<organism evidence="2 3">
    <name type="scientific">Akkermansia massiliensis</name>
    <dbReference type="NCBI Taxonomy" id="2927224"/>
    <lineage>
        <taxon>Bacteria</taxon>
        <taxon>Pseudomonadati</taxon>
        <taxon>Verrucomicrobiota</taxon>
        <taxon>Verrucomicrobiia</taxon>
        <taxon>Verrucomicrobiales</taxon>
        <taxon>Akkermansiaceae</taxon>
        <taxon>Akkermansia</taxon>
    </lineage>
</organism>
<sequence>MIKIILFELTRILLGYASDKVGEFIRNKQRNGPRPPSLYEEEAEDPWSQPPPR</sequence>
<feature type="region of interest" description="Disordered" evidence="1">
    <location>
        <begin position="25"/>
        <end position="53"/>
    </location>
</feature>
<evidence type="ECO:0000313" key="2">
    <source>
        <dbReference type="EMBL" id="MCL6657923.1"/>
    </source>
</evidence>
<dbReference type="GeneID" id="84024485"/>
<dbReference type="EMBL" id="JAMGSI010000002">
    <property type="protein sequence ID" value="MCL6657923.1"/>
    <property type="molecule type" value="Genomic_DNA"/>
</dbReference>
<proteinExistence type="predicted"/>
<comment type="caution">
    <text evidence="2">The sequence shown here is derived from an EMBL/GenBank/DDBJ whole genome shotgun (WGS) entry which is preliminary data.</text>
</comment>
<reference evidence="2 3" key="1">
    <citation type="submission" date="2022-03" db="EMBL/GenBank/DDBJ databases">
        <title>Taxonomic description of new species and reclassification of some bacterial strains.</title>
        <authorList>
            <person name="Ndongo S."/>
        </authorList>
    </citation>
    <scope>NUCLEOTIDE SEQUENCE [LARGE SCALE GENOMIC DNA]</scope>
    <source>
        <strain evidence="2 3">Marseille-P6666</strain>
    </source>
</reference>
<protein>
    <submittedName>
        <fullName evidence="2">Uncharacterized protein</fullName>
    </submittedName>
</protein>
<evidence type="ECO:0000313" key="3">
    <source>
        <dbReference type="Proteomes" id="UP001202031"/>
    </source>
</evidence>